<dbReference type="SUPFAM" id="SSF53335">
    <property type="entry name" value="S-adenosyl-L-methionine-dependent methyltransferases"/>
    <property type="match status" value="1"/>
</dbReference>
<dbReference type="Gene3D" id="3.40.50.150">
    <property type="entry name" value="Vaccinia Virus protein VP39"/>
    <property type="match status" value="1"/>
</dbReference>
<reference evidence="2 3" key="1">
    <citation type="journal article" date="2019" name="Int. J. Syst. Evol. Microbiol.">
        <title>The Global Catalogue of Microorganisms (GCM) 10K type strain sequencing project: providing services to taxonomists for standard genome sequencing and annotation.</title>
        <authorList>
            <consortium name="The Broad Institute Genomics Platform"/>
            <consortium name="The Broad Institute Genome Sequencing Center for Infectious Disease"/>
            <person name="Wu L."/>
            <person name="Ma J."/>
        </authorList>
    </citation>
    <scope>NUCLEOTIDE SEQUENCE [LARGE SCALE GENOMIC DNA]</scope>
    <source>
        <strain evidence="2 3">JCM 6833</strain>
    </source>
</reference>
<dbReference type="InterPro" id="IPR006764">
    <property type="entry name" value="SAM_dep_MeTrfase_SAV2177_type"/>
</dbReference>
<protein>
    <submittedName>
        <fullName evidence="2">Uncharacterized protein</fullName>
    </submittedName>
</protein>
<sequence>MAILAAAVVHFVTDDQNPHAIIETYKRALPPGGFLALSHCTIPQGFDEASQKPTKPCGANRRPRGFTRATRPPSPASSMDWTF</sequence>
<dbReference type="InterPro" id="IPR029063">
    <property type="entry name" value="SAM-dependent_MTases_sf"/>
</dbReference>
<evidence type="ECO:0000256" key="1">
    <source>
        <dbReference type="SAM" id="MobiDB-lite"/>
    </source>
</evidence>
<comment type="caution">
    <text evidence="2">The sequence shown here is derived from an EMBL/GenBank/DDBJ whole genome shotgun (WGS) entry which is preliminary data.</text>
</comment>
<keyword evidence="3" id="KW-1185">Reference proteome</keyword>
<organism evidence="2 3">
    <name type="scientific">Actinomadura fulvescens</name>
    <dbReference type="NCBI Taxonomy" id="46160"/>
    <lineage>
        <taxon>Bacteria</taxon>
        <taxon>Bacillati</taxon>
        <taxon>Actinomycetota</taxon>
        <taxon>Actinomycetes</taxon>
        <taxon>Streptosporangiales</taxon>
        <taxon>Thermomonosporaceae</taxon>
        <taxon>Actinomadura</taxon>
    </lineage>
</organism>
<accession>A0ABN3QIS4</accession>
<proteinExistence type="predicted"/>
<evidence type="ECO:0000313" key="2">
    <source>
        <dbReference type="EMBL" id="GAA2627603.1"/>
    </source>
</evidence>
<dbReference type="Pfam" id="PF04672">
    <property type="entry name" value="Methyltransf_19"/>
    <property type="match status" value="1"/>
</dbReference>
<name>A0ABN3QIS4_9ACTN</name>
<gene>
    <name evidence="2" type="ORF">GCM10010411_75960</name>
</gene>
<evidence type="ECO:0000313" key="3">
    <source>
        <dbReference type="Proteomes" id="UP001501509"/>
    </source>
</evidence>
<dbReference type="EMBL" id="BAAATD010000013">
    <property type="protein sequence ID" value="GAA2627603.1"/>
    <property type="molecule type" value="Genomic_DNA"/>
</dbReference>
<dbReference type="Proteomes" id="UP001501509">
    <property type="component" value="Unassembled WGS sequence"/>
</dbReference>
<feature type="region of interest" description="Disordered" evidence="1">
    <location>
        <begin position="46"/>
        <end position="83"/>
    </location>
</feature>